<dbReference type="Pfam" id="PF07852">
    <property type="entry name" value="DUF1642"/>
    <property type="match status" value="1"/>
</dbReference>
<reference evidence="1 2" key="1">
    <citation type="submission" date="2012-12" db="EMBL/GenBank/DDBJ databases">
        <title>The Genome Sequence of Enterococcus faecium E2039.</title>
        <authorList>
            <consortium name="The Broad Institute Genome Sequencing Platform"/>
            <consortium name="The Broad Institute Genome Sequencing Center for Infectious Disease"/>
            <person name="Earl A.M."/>
            <person name="Gilmore M.S."/>
            <person name="van Schaik W."/>
            <person name="Lebreton F."/>
            <person name="Willems R.J."/>
            <person name="Walker B."/>
            <person name="Young S.K."/>
            <person name="Zeng Q."/>
            <person name="Gargeya S."/>
            <person name="Fitzgerald M."/>
            <person name="Haas B."/>
            <person name="Abouelleil A."/>
            <person name="Alvarado L."/>
            <person name="Arachchi H.M."/>
            <person name="Berlin A.M."/>
            <person name="Chapman S.B."/>
            <person name="Dewar J."/>
            <person name="Goldberg J."/>
            <person name="Griggs A."/>
            <person name="Gujja S."/>
            <person name="Hansen M."/>
            <person name="Howarth C."/>
            <person name="Imamovic A."/>
            <person name="Larimer J."/>
            <person name="McCowan C."/>
            <person name="Murphy C."/>
            <person name="Neiman D."/>
            <person name="Pearson M."/>
            <person name="Priest M."/>
            <person name="Roberts A."/>
            <person name="Saif S."/>
            <person name="Shea T."/>
            <person name="Sisk P."/>
            <person name="Sykes S."/>
            <person name="Wortman J."/>
            <person name="Nusbaum C."/>
            <person name="Birren B."/>
        </authorList>
    </citation>
    <scope>NUCLEOTIDE SEQUENCE [LARGE SCALE GENOMIC DNA]</scope>
    <source>
        <strain evidence="1 2">E2039</strain>
    </source>
</reference>
<dbReference type="RefSeq" id="WP_002342502.1">
    <property type="nucleotide sequence ID" value="NZ_KB029912.1"/>
</dbReference>
<gene>
    <name evidence="1" type="ORF">OKA_03028</name>
</gene>
<name>A0A829A5A9_ENTFC</name>
<organism evidence="1 2">
    <name type="scientific">Enterococcus faecium EnGen0026</name>
    <dbReference type="NCBI Taxonomy" id="1138917"/>
    <lineage>
        <taxon>Bacteria</taxon>
        <taxon>Bacillati</taxon>
        <taxon>Bacillota</taxon>
        <taxon>Bacilli</taxon>
        <taxon>Lactobacillales</taxon>
        <taxon>Enterococcaceae</taxon>
        <taxon>Enterococcus</taxon>
    </lineage>
</organism>
<dbReference type="AlphaFoldDB" id="A0A829A5A9"/>
<dbReference type="EMBL" id="AHXS01000003">
    <property type="protein sequence ID" value="ELB41842.1"/>
    <property type="molecule type" value="Genomic_DNA"/>
</dbReference>
<protein>
    <recommendedName>
        <fullName evidence="3">DUF1642 domain-containing protein</fullName>
    </recommendedName>
</protein>
<evidence type="ECO:0000313" key="2">
    <source>
        <dbReference type="Proteomes" id="UP000010504"/>
    </source>
</evidence>
<comment type="caution">
    <text evidence="1">The sequence shown here is derived from an EMBL/GenBank/DDBJ whole genome shotgun (WGS) entry which is preliminary data.</text>
</comment>
<evidence type="ECO:0000313" key="1">
    <source>
        <dbReference type="EMBL" id="ELB41842.1"/>
    </source>
</evidence>
<accession>A0A829A5A9</accession>
<dbReference type="Proteomes" id="UP000010504">
    <property type="component" value="Unassembled WGS sequence"/>
</dbReference>
<proteinExistence type="predicted"/>
<dbReference type="InterPro" id="IPR012865">
    <property type="entry name" value="DUF1642"/>
</dbReference>
<sequence>MNKQIEEPQKSVVPKFVADWIEKSTDPFTKAEKIAYLIKSKDGDSYYFCDWFVRDGILTQEQGEELFAWATRQSYETLLSLYNGYEVEKEPLYYVRLPYEVWDEEAAELKTEYLYLHYEITSDETRIFPTKEPRKGFVAKLDELTIKSADERYWPFAVPVEEVVEV</sequence>
<evidence type="ECO:0008006" key="3">
    <source>
        <dbReference type="Google" id="ProtNLM"/>
    </source>
</evidence>